<feature type="transmembrane region" description="Helical" evidence="6">
    <location>
        <begin position="103"/>
        <end position="121"/>
    </location>
</feature>
<dbReference type="Proteomes" id="UP000184114">
    <property type="component" value="Unassembled WGS sequence"/>
</dbReference>
<name>A0A1M4XJH7_9FIRM</name>
<keyword evidence="3 6" id="KW-0812">Transmembrane</keyword>
<dbReference type="RefSeq" id="WP_072976347.1">
    <property type="nucleotide sequence ID" value="NZ_FQTY01000011.1"/>
</dbReference>
<dbReference type="InterPro" id="IPR018076">
    <property type="entry name" value="T2SS_GspF_dom"/>
</dbReference>
<evidence type="ECO:0000256" key="2">
    <source>
        <dbReference type="ARBA" id="ARBA00022475"/>
    </source>
</evidence>
<dbReference type="AlphaFoldDB" id="A0A1M4XJH7"/>
<dbReference type="GeneID" id="90995353"/>
<evidence type="ECO:0000256" key="4">
    <source>
        <dbReference type="ARBA" id="ARBA00022989"/>
    </source>
</evidence>
<feature type="transmembrane region" description="Helical" evidence="6">
    <location>
        <begin position="276"/>
        <end position="301"/>
    </location>
</feature>
<dbReference type="Pfam" id="PF00482">
    <property type="entry name" value="T2SSF"/>
    <property type="match status" value="1"/>
</dbReference>
<evidence type="ECO:0000256" key="6">
    <source>
        <dbReference type="SAM" id="Phobius"/>
    </source>
</evidence>
<feature type="transmembrane region" description="Helical" evidence="6">
    <location>
        <begin position="127"/>
        <end position="147"/>
    </location>
</feature>
<dbReference type="GO" id="GO:0005886">
    <property type="term" value="C:plasma membrane"/>
    <property type="evidence" value="ECO:0007669"/>
    <property type="project" value="UniProtKB-SubCell"/>
</dbReference>
<proteinExistence type="predicted"/>
<feature type="transmembrane region" description="Helical" evidence="6">
    <location>
        <begin position="6"/>
        <end position="24"/>
    </location>
</feature>
<evidence type="ECO:0000313" key="8">
    <source>
        <dbReference type="EMBL" id="SHE93551.1"/>
    </source>
</evidence>
<dbReference type="PANTHER" id="PTHR35007">
    <property type="entry name" value="INTEGRAL MEMBRANE PROTEIN-RELATED"/>
    <property type="match status" value="1"/>
</dbReference>
<accession>A0A1M4XJH7</accession>
<organism evidence="8 9">
    <name type="scientific">Tissierella praeacuta DSM 18095</name>
    <dbReference type="NCBI Taxonomy" id="1123404"/>
    <lineage>
        <taxon>Bacteria</taxon>
        <taxon>Bacillati</taxon>
        <taxon>Bacillota</taxon>
        <taxon>Tissierellia</taxon>
        <taxon>Tissierellales</taxon>
        <taxon>Tissierellaceae</taxon>
        <taxon>Tissierella</taxon>
    </lineage>
</organism>
<keyword evidence="2" id="KW-1003">Cell membrane</keyword>
<dbReference type="EMBL" id="FQTY01000011">
    <property type="protein sequence ID" value="SHE93551.1"/>
    <property type="molecule type" value="Genomic_DNA"/>
</dbReference>
<evidence type="ECO:0000256" key="1">
    <source>
        <dbReference type="ARBA" id="ARBA00004651"/>
    </source>
</evidence>
<feature type="domain" description="Type II secretion system protein GspF" evidence="7">
    <location>
        <begin position="169"/>
        <end position="293"/>
    </location>
</feature>
<protein>
    <submittedName>
        <fullName evidence="8">Tight adherence protein C</fullName>
    </submittedName>
</protein>
<dbReference type="STRING" id="1123404.SAMN02745784_02286"/>
<dbReference type="PANTHER" id="PTHR35007:SF2">
    <property type="entry name" value="PILUS ASSEMBLE PROTEIN"/>
    <property type="match status" value="1"/>
</dbReference>
<sequence>MFIKPLLIGLSTYLIIVIISRSFLSNRKIFKKRLMDVKNVNKPAFITNDILDLSFQERFLKPMIDRFIQSVATLLPIKAESQRKLSQKLSKAGIRMNPKDYRAMNIIIIVGFALIGGYLGITKATSIIEIVLYMLVGIFAGYVYLRYSLETKITNRKKAIKAQLPEVMDILSVSVVAGLSFDQALGHVVEKSAGPLIDEFHIAQREISLGKTRKESLQALRDRCEIDEVNAFTSAVIQAGELGISMQNVLDSQSRMIRVAYKQNIEERAAKIPVKILIPMVLFIFPVIFIVLLAPAVPTIIEALGGI</sequence>
<gene>
    <name evidence="8" type="ORF">SAMN02745784_02286</name>
</gene>
<reference evidence="9" key="1">
    <citation type="submission" date="2016-11" db="EMBL/GenBank/DDBJ databases">
        <authorList>
            <person name="Varghese N."/>
            <person name="Submissions S."/>
        </authorList>
    </citation>
    <scope>NUCLEOTIDE SEQUENCE [LARGE SCALE GENOMIC DNA]</scope>
    <source>
        <strain evidence="9">DSM 18095</strain>
    </source>
</reference>
<keyword evidence="4 6" id="KW-1133">Transmembrane helix</keyword>
<comment type="subcellular location">
    <subcellularLocation>
        <location evidence="1">Cell membrane</location>
        <topology evidence="1">Multi-pass membrane protein</topology>
    </subcellularLocation>
</comment>
<evidence type="ECO:0000313" key="9">
    <source>
        <dbReference type="Proteomes" id="UP000184114"/>
    </source>
</evidence>
<keyword evidence="5 6" id="KW-0472">Membrane</keyword>
<evidence type="ECO:0000256" key="5">
    <source>
        <dbReference type="ARBA" id="ARBA00023136"/>
    </source>
</evidence>
<evidence type="ECO:0000259" key="7">
    <source>
        <dbReference type="Pfam" id="PF00482"/>
    </source>
</evidence>
<evidence type="ECO:0000256" key="3">
    <source>
        <dbReference type="ARBA" id="ARBA00022692"/>
    </source>
</evidence>
<keyword evidence="9" id="KW-1185">Reference proteome</keyword>